<feature type="domain" description="Phospholipid/glycerol acyltransferase" evidence="4">
    <location>
        <begin position="72"/>
        <end position="186"/>
    </location>
</feature>
<organism evidence="5 6">
    <name type="scientific">Igneacidithiobacillus copahuensis</name>
    <dbReference type="NCBI Taxonomy" id="2724909"/>
    <lineage>
        <taxon>Bacteria</taxon>
        <taxon>Pseudomonadati</taxon>
        <taxon>Pseudomonadota</taxon>
        <taxon>Acidithiobacillia</taxon>
        <taxon>Acidithiobacillales</taxon>
        <taxon>Acidithiobacillaceae</taxon>
        <taxon>Igneacidithiobacillus</taxon>
    </lineage>
</organism>
<reference evidence="5" key="1">
    <citation type="journal article" date="2021" name="ISME J.">
        <title>Genomic evolution of the class Acidithiobacillia: deep-branching Proteobacteria living in extreme acidic conditions.</title>
        <authorList>
            <person name="Moya-Beltran A."/>
            <person name="Beard S."/>
            <person name="Rojas-Villalobos C."/>
            <person name="Issotta F."/>
            <person name="Gallardo Y."/>
            <person name="Ulloa R."/>
            <person name="Giaveno A."/>
            <person name="Degli Esposti M."/>
            <person name="Johnson D.B."/>
            <person name="Quatrini R."/>
        </authorList>
    </citation>
    <scope>NUCLEOTIDE SEQUENCE</scope>
    <source>
        <strain evidence="5">VAN18-1</strain>
    </source>
</reference>
<dbReference type="Pfam" id="PF01553">
    <property type="entry name" value="Acyltransferase"/>
    <property type="match status" value="1"/>
</dbReference>
<evidence type="ECO:0000259" key="4">
    <source>
        <dbReference type="SMART" id="SM00563"/>
    </source>
</evidence>
<gene>
    <name evidence="5" type="ORF">HFQ13_08540</name>
</gene>
<protein>
    <submittedName>
        <fullName evidence="5">1-acyl-sn-glycerol-3-phosphate acyltransferase</fullName>
    </submittedName>
</protein>
<evidence type="ECO:0000256" key="2">
    <source>
        <dbReference type="ARBA" id="ARBA00022679"/>
    </source>
</evidence>
<dbReference type="EMBL" id="JAAXYO010000126">
    <property type="protein sequence ID" value="MBU2788249.1"/>
    <property type="molecule type" value="Genomic_DNA"/>
</dbReference>
<dbReference type="GO" id="GO:0003841">
    <property type="term" value="F:1-acylglycerol-3-phosphate O-acyltransferase activity"/>
    <property type="evidence" value="ECO:0007669"/>
    <property type="project" value="TreeGrafter"/>
</dbReference>
<sequence length="238" mass="27120">MLRALRSMLFYASFTLWTLIWALLLLPFPLLPQSWRYWGCGTWARVASYLFSWSIGVRYRVQGLENIPAGPCVILSNHQSSLETLLLWRYFPRLSFVLKAELLRFPIIGWYLPLGQPIAINRQAGRQALKQVLEEGEKRLRAGIPVLIFPEGTRQGCGELGAFHQTGVALAQRAGVPITPLALNSGCFWSRHDWRMRSGELHLHFGPADNGEGRSNQVTDRLREWIAAEIRQMPAHDD</sequence>
<accession>A0AAE2YQ12</accession>
<dbReference type="RefSeq" id="WP_215872279.1">
    <property type="nucleotide sequence ID" value="NZ_JAAXYO010000126.1"/>
</dbReference>
<keyword evidence="3 5" id="KW-0012">Acyltransferase</keyword>
<dbReference type="SMART" id="SM00563">
    <property type="entry name" value="PlsC"/>
    <property type="match status" value="1"/>
</dbReference>
<dbReference type="SUPFAM" id="SSF69593">
    <property type="entry name" value="Glycerol-3-phosphate (1)-acyltransferase"/>
    <property type="match status" value="1"/>
</dbReference>
<evidence type="ECO:0000313" key="6">
    <source>
        <dbReference type="Proteomes" id="UP001197378"/>
    </source>
</evidence>
<dbReference type="GO" id="GO:0006654">
    <property type="term" value="P:phosphatidic acid biosynthetic process"/>
    <property type="evidence" value="ECO:0007669"/>
    <property type="project" value="TreeGrafter"/>
</dbReference>
<dbReference type="CDD" id="cd07989">
    <property type="entry name" value="LPLAT_AGPAT-like"/>
    <property type="match status" value="1"/>
</dbReference>
<name>A0AAE2YQ12_9PROT</name>
<dbReference type="InterPro" id="IPR002123">
    <property type="entry name" value="Plipid/glycerol_acylTrfase"/>
</dbReference>
<dbReference type="PANTHER" id="PTHR10434">
    <property type="entry name" value="1-ACYL-SN-GLYCEROL-3-PHOSPHATE ACYLTRANSFERASE"/>
    <property type="match status" value="1"/>
</dbReference>
<evidence type="ECO:0000313" key="5">
    <source>
        <dbReference type="EMBL" id="MBU2788249.1"/>
    </source>
</evidence>
<comment type="pathway">
    <text evidence="1">Lipid metabolism.</text>
</comment>
<dbReference type="AlphaFoldDB" id="A0AAE2YQ12"/>
<evidence type="ECO:0000256" key="1">
    <source>
        <dbReference type="ARBA" id="ARBA00005189"/>
    </source>
</evidence>
<comment type="caution">
    <text evidence="5">The sequence shown here is derived from an EMBL/GenBank/DDBJ whole genome shotgun (WGS) entry which is preliminary data.</text>
</comment>
<proteinExistence type="predicted"/>
<dbReference type="PANTHER" id="PTHR10434:SF40">
    <property type="entry name" value="1-ACYL-SN-GLYCEROL-3-PHOSPHATE ACYLTRANSFERASE"/>
    <property type="match status" value="1"/>
</dbReference>
<evidence type="ECO:0000256" key="3">
    <source>
        <dbReference type="ARBA" id="ARBA00023315"/>
    </source>
</evidence>
<dbReference type="Proteomes" id="UP001197378">
    <property type="component" value="Unassembled WGS sequence"/>
</dbReference>
<keyword evidence="6" id="KW-1185">Reference proteome</keyword>
<keyword evidence="2" id="KW-0808">Transferase</keyword>